<evidence type="ECO:0000256" key="1">
    <source>
        <dbReference type="SAM" id="Phobius"/>
    </source>
</evidence>
<proteinExistence type="predicted"/>
<reference evidence="3" key="1">
    <citation type="submission" date="2021-02" db="EMBL/GenBank/DDBJ databases">
        <title>The CRISPR/cas machinery reduction and long-range gene transfer in the hot spring cyanobacterium Synechococcus.</title>
        <authorList>
            <person name="Dvorak P."/>
            <person name="Jahodarova E."/>
            <person name="Hasler P."/>
            <person name="Poulickova A."/>
        </authorList>
    </citation>
    <scope>NUCLEOTIDE SEQUENCE</scope>
    <source>
        <strain evidence="3">Rupite</strain>
    </source>
</reference>
<dbReference type="InterPro" id="IPR038972">
    <property type="entry name" value="YiaA-like"/>
</dbReference>
<dbReference type="PANTHER" id="PTHR37290">
    <property type="entry name" value="INNER MEMBRANE PROTEIN YIAA-RELATED"/>
    <property type="match status" value="1"/>
</dbReference>
<dbReference type="Proteomes" id="UP000830835">
    <property type="component" value="Unassembled WGS sequence"/>
</dbReference>
<dbReference type="InterPro" id="IPR008024">
    <property type="entry name" value="YiaAB"/>
</dbReference>
<dbReference type="PANTHER" id="PTHR37290:SF1">
    <property type="entry name" value="INNER MEMBRANE PROTEIN YIAA"/>
    <property type="match status" value="1"/>
</dbReference>
<name>A0ABT0CCE3_THEVL</name>
<evidence type="ECO:0000313" key="3">
    <source>
        <dbReference type="EMBL" id="MCJ2543416.1"/>
    </source>
</evidence>
<keyword evidence="1" id="KW-1133">Transmembrane helix</keyword>
<accession>A0ABT0CCE3</accession>
<keyword evidence="1" id="KW-0812">Transmembrane</keyword>
<keyword evidence="4" id="KW-1185">Reference proteome</keyword>
<organism evidence="3 4">
    <name type="scientific">Thermostichus vulcanus str. 'Rupite'</name>
    <dbReference type="NCBI Taxonomy" id="2813851"/>
    <lineage>
        <taxon>Bacteria</taxon>
        <taxon>Bacillati</taxon>
        <taxon>Cyanobacteriota</taxon>
        <taxon>Cyanophyceae</taxon>
        <taxon>Thermostichales</taxon>
        <taxon>Thermostichaceae</taxon>
        <taxon>Thermostichus</taxon>
    </lineage>
</organism>
<feature type="domain" description="YiaAB two helix" evidence="2">
    <location>
        <begin position="24"/>
        <end position="76"/>
    </location>
</feature>
<dbReference type="EMBL" id="JAFIRA010000027">
    <property type="protein sequence ID" value="MCJ2543416.1"/>
    <property type="molecule type" value="Genomic_DNA"/>
</dbReference>
<gene>
    <name evidence="3" type="ORF">JX360_10935</name>
</gene>
<evidence type="ECO:0000259" key="2">
    <source>
        <dbReference type="Pfam" id="PF05360"/>
    </source>
</evidence>
<keyword evidence="1" id="KW-0472">Membrane</keyword>
<comment type="caution">
    <text evidence="3">The sequence shown here is derived from an EMBL/GenBank/DDBJ whole genome shotgun (WGS) entry which is preliminary data.</text>
</comment>
<evidence type="ECO:0000313" key="4">
    <source>
        <dbReference type="Proteomes" id="UP000830835"/>
    </source>
</evidence>
<protein>
    <recommendedName>
        <fullName evidence="2">YiaAB two helix domain-containing protein</fullName>
    </recommendedName>
</protein>
<dbReference type="Pfam" id="PF05360">
    <property type="entry name" value="YiaAB"/>
    <property type="match status" value="1"/>
</dbReference>
<sequence>MAHHSQDLEQDMKPLPFQKDTQAWIAQVWIAFIASVLFSTLGILYAPIEEQTKGYLAVSFLFTMSSSFTLAKTIRDNQEAARLFSRLDEARIEKILAEHGTIDKL</sequence>
<feature type="transmembrane region" description="Helical" evidence="1">
    <location>
        <begin position="23"/>
        <end position="48"/>
    </location>
</feature>